<accession>W9E515</accession>
<protein>
    <recommendedName>
        <fullName evidence="3">DUF2716 domain-containing protein</fullName>
    </recommendedName>
</protein>
<gene>
    <name evidence="1" type="ORF">ActroDRAFT_0141</name>
</gene>
<name>W9E515_9ACTN</name>
<comment type="caution">
    <text evidence="1">The sequence shown here is derived from an EMBL/GenBank/DDBJ whole genome shotgun (WGS) entry which is preliminary data.</text>
</comment>
<dbReference type="Pfam" id="PF10898">
    <property type="entry name" value="DUF2716"/>
    <property type="match status" value="1"/>
</dbReference>
<dbReference type="AlphaFoldDB" id="W9E515"/>
<dbReference type="InterPro" id="IPR020323">
    <property type="entry name" value="DUF2716"/>
</dbReference>
<evidence type="ECO:0000313" key="2">
    <source>
        <dbReference type="Proteomes" id="UP000019485"/>
    </source>
</evidence>
<sequence length="178" mass="20968">MNTWDTWVASHRFDSAAWAQVRADEEHELWDRFDAAFCFRPSMHELPGINEPTPSITYDLVYEDATRVEPVWVNRTLLTALRRVTGIDDSVVVLNWHHQTYRCRPHRVRDEEPVDDTWPTEIYPDYDYYIWLAEDMRYGTFGHPWEPSLCIFGEELIAAVTEVGDEALGRILRRNGRP</sequence>
<dbReference type="PATRIC" id="fig|479430.3.peg.148"/>
<dbReference type="OrthoDB" id="80999at2"/>
<reference evidence="1 2" key="1">
    <citation type="submission" date="2013-08" db="EMBL/GenBank/DDBJ databases">
        <authorList>
            <consortium name="DOE Joint Genome Institute"/>
            <person name="Eisen J."/>
            <person name="Huntemann M."/>
            <person name="Han J."/>
            <person name="Chen A."/>
            <person name="Kyrpides N."/>
            <person name="Mavromatis K."/>
            <person name="Markowitz V."/>
            <person name="Palaniappan K."/>
            <person name="Ivanova N."/>
            <person name="Schaumberg A."/>
            <person name="Pati A."/>
            <person name="Liolios K."/>
            <person name="Nordberg H.P."/>
            <person name="Cantor M.N."/>
            <person name="Hua S.X."/>
            <person name="Woyke T."/>
        </authorList>
    </citation>
    <scope>NUCLEOTIDE SEQUENCE [LARGE SCALE GENOMIC DNA]</scope>
    <source>
        <strain evidence="1 2">DSM 44927</strain>
    </source>
</reference>
<evidence type="ECO:0008006" key="3">
    <source>
        <dbReference type="Google" id="ProtNLM"/>
    </source>
</evidence>
<evidence type="ECO:0000313" key="1">
    <source>
        <dbReference type="EMBL" id="ETA71116.1"/>
    </source>
</evidence>
<dbReference type="EMBL" id="AZAN01000001">
    <property type="protein sequence ID" value="ETA71116.1"/>
    <property type="molecule type" value="Genomic_DNA"/>
</dbReference>
<organism evidence="1 2">
    <name type="scientific">Actinospica robiniae DSM 44927</name>
    <dbReference type="NCBI Taxonomy" id="479430"/>
    <lineage>
        <taxon>Bacteria</taxon>
        <taxon>Bacillati</taxon>
        <taxon>Actinomycetota</taxon>
        <taxon>Actinomycetes</taxon>
        <taxon>Catenulisporales</taxon>
        <taxon>Actinospicaceae</taxon>
        <taxon>Actinospica</taxon>
    </lineage>
</organism>
<dbReference type="HOGENOM" id="CLU_137765_0_0_11"/>
<dbReference type="Proteomes" id="UP000019485">
    <property type="component" value="Unassembled WGS sequence"/>
</dbReference>
<proteinExistence type="predicted"/>
<keyword evidence="2" id="KW-1185">Reference proteome</keyword>